<organism evidence="7 8">
    <name type="scientific">Spermophilus dauricus</name>
    <name type="common">Daurian ground squirrel</name>
    <dbReference type="NCBI Taxonomy" id="99837"/>
    <lineage>
        <taxon>Eukaryota</taxon>
        <taxon>Metazoa</taxon>
        <taxon>Chordata</taxon>
        <taxon>Craniata</taxon>
        <taxon>Vertebrata</taxon>
        <taxon>Euteleostomi</taxon>
        <taxon>Mammalia</taxon>
        <taxon>Eutheria</taxon>
        <taxon>Euarchontoglires</taxon>
        <taxon>Glires</taxon>
        <taxon>Rodentia</taxon>
        <taxon>Sciuromorpha</taxon>
        <taxon>Sciuridae</taxon>
        <taxon>Xerinae</taxon>
        <taxon>Marmotini</taxon>
        <taxon>Spermophilus</taxon>
    </lineage>
</organism>
<keyword evidence="2" id="KW-0964">Secreted</keyword>
<dbReference type="Pfam" id="PF00431">
    <property type="entry name" value="CUB"/>
    <property type="match status" value="1"/>
</dbReference>
<dbReference type="GO" id="GO:0031638">
    <property type="term" value="P:zymogen activation"/>
    <property type="evidence" value="ECO:0007669"/>
    <property type="project" value="TreeGrafter"/>
</dbReference>
<comment type="subcellular location">
    <subcellularLocation>
        <location evidence="1">Secreted</location>
    </subcellularLocation>
</comment>
<dbReference type="PANTHER" id="PTHR24255">
    <property type="entry name" value="COMPLEMENT COMPONENT 1, S SUBCOMPONENT-RELATED"/>
    <property type="match status" value="1"/>
</dbReference>
<dbReference type="SMART" id="SM00042">
    <property type="entry name" value="CUB"/>
    <property type="match status" value="1"/>
</dbReference>
<feature type="region of interest" description="Disordered" evidence="5">
    <location>
        <begin position="248"/>
        <end position="291"/>
    </location>
</feature>
<dbReference type="InterPro" id="IPR000859">
    <property type="entry name" value="CUB_dom"/>
</dbReference>
<accession>A0A8C9QC55</accession>
<dbReference type="Ensembl" id="ENSSDAT00000022145.1">
    <property type="protein sequence ID" value="ENSSDAP00000019363.1"/>
    <property type="gene ID" value="ENSSDAG00000017567.1"/>
</dbReference>
<keyword evidence="8" id="KW-1185">Reference proteome</keyword>
<evidence type="ECO:0000256" key="4">
    <source>
        <dbReference type="PROSITE-ProRule" id="PRU00059"/>
    </source>
</evidence>
<evidence type="ECO:0000313" key="7">
    <source>
        <dbReference type="Ensembl" id="ENSSDAP00000019363.1"/>
    </source>
</evidence>
<dbReference type="Gene3D" id="2.60.120.290">
    <property type="entry name" value="Spermadhesin, CUB domain"/>
    <property type="match status" value="1"/>
</dbReference>
<dbReference type="PANTHER" id="PTHR24255:SF27">
    <property type="entry name" value="HAPTOGLOBIN-RELATED PROTEIN"/>
    <property type="match status" value="1"/>
</dbReference>
<evidence type="ECO:0000256" key="2">
    <source>
        <dbReference type="ARBA" id="ARBA00022525"/>
    </source>
</evidence>
<reference evidence="7" key="2">
    <citation type="submission" date="2025-09" db="UniProtKB">
        <authorList>
            <consortium name="Ensembl"/>
        </authorList>
    </citation>
    <scope>IDENTIFICATION</scope>
</reference>
<dbReference type="GO" id="GO:0072562">
    <property type="term" value="C:blood microparticle"/>
    <property type="evidence" value="ECO:0007669"/>
    <property type="project" value="TreeGrafter"/>
</dbReference>
<dbReference type="PROSITE" id="PS01180">
    <property type="entry name" value="CUB"/>
    <property type="match status" value="1"/>
</dbReference>
<feature type="domain" description="CUB" evidence="6">
    <location>
        <begin position="24"/>
        <end position="153"/>
    </location>
</feature>
<dbReference type="GO" id="GO:0004252">
    <property type="term" value="F:serine-type endopeptidase activity"/>
    <property type="evidence" value="ECO:0007669"/>
    <property type="project" value="TreeGrafter"/>
</dbReference>
<dbReference type="InterPro" id="IPR035914">
    <property type="entry name" value="Sperma_CUB_dom_sf"/>
</dbReference>
<dbReference type="CDD" id="cd00041">
    <property type="entry name" value="CUB"/>
    <property type="match status" value="1"/>
</dbReference>
<comment type="caution">
    <text evidence="4">Lacks conserved residue(s) required for the propagation of feature annotation.</text>
</comment>
<evidence type="ECO:0000259" key="6">
    <source>
        <dbReference type="PROSITE" id="PS01180"/>
    </source>
</evidence>
<evidence type="ECO:0000256" key="1">
    <source>
        <dbReference type="ARBA" id="ARBA00004613"/>
    </source>
</evidence>
<sequence length="291" mass="31236">MSGPRWLVPELGSYLWRSPPSTSCPGKMCWLLLWGVLQSYPTQGSLTSPGYPKPYLKGHKSSSEAPEGFAVRLVFQDFDLEPFPEGDSVTISASRMDLSQLCGKQGSSLGSPPGQGEFVSTGRRFRLTFRAHTSSKDKTTHLHKGFLALFQAVVVSCSQPINQASGGFEPIIAPGANSSKIHRHSISICLTPTQRPTKGHSAAHPGGPGRTDRMEWRFLSVYLSVDSQSPPSPRTQRSWVLPKLNWATSPGKPSPASMDVGAGPYWATDGSSLLPTPSSLRTASASGRTGA</sequence>
<reference evidence="7" key="1">
    <citation type="submission" date="2025-08" db="UniProtKB">
        <authorList>
            <consortium name="Ensembl"/>
        </authorList>
    </citation>
    <scope>IDENTIFICATION</scope>
</reference>
<feature type="region of interest" description="Disordered" evidence="5">
    <location>
        <begin position="192"/>
        <end position="211"/>
    </location>
</feature>
<evidence type="ECO:0000256" key="5">
    <source>
        <dbReference type="SAM" id="MobiDB-lite"/>
    </source>
</evidence>
<dbReference type="AlphaFoldDB" id="A0A8C9QC55"/>
<name>A0A8C9QC55_SPEDA</name>
<feature type="compositionally biased region" description="Low complexity" evidence="5">
    <location>
        <begin position="271"/>
        <end position="284"/>
    </location>
</feature>
<evidence type="ECO:0000256" key="3">
    <source>
        <dbReference type="ARBA" id="ARBA00023157"/>
    </source>
</evidence>
<dbReference type="Proteomes" id="UP000694422">
    <property type="component" value="Unplaced"/>
</dbReference>
<dbReference type="SUPFAM" id="SSF49854">
    <property type="entry name" value="Spermadhesin, CUB domain"/>
    <property type="match status" value="1"/>
</dbReference>
<keyword evidence="3" id="KW-1015">Disulfide bond</keyword>
<protein>
    <submittedName>
        <fullName evidence="7">Complement C1r subcomponent like</fullName>
    </submittedName>
</protein>
<evidence type="ECO:0000313" key="8">
    <source>
        <dbReference type="Proteomes" id="UP000694422"/>
    </source>
</evidence>
<proteinExistence type="predicted"/>